<name>A0A0V0HF51_SOLCH</name>
<evidence type="ECO:0000256" key="1">
    <source>
        <dbReference type="SAM" id="Phobius"/>
    </source>
</evidence>
<organism evidence="2">
    <name type="scientific">Solanum chacoense</name>
    <name type="common">Chaco potato</name>
    <dbReference type="NCBI Taxonomy" id="4108"/>
    <lineage>
        <taxon>Eukaryota</taxon>
        <taxon>Viridiplantae</taxon>
        <taxon>Streptophyta</taxon>
        <taxon>Embryophyta</taxon>
        <taxon>Tracheophyta</taxon>
        <taxon>Spermatophyta</taxon>
        <taxon>Magnoliopsida</taxon>
        <taxon>eudicotyledons</taxon>
        <taxon>Gunneridae</taxon>
        <taxon>Pentapetalae</taxon>
        <taxon>asterids</taxon>
        <taxon>lamiids</taxon>
        <taxon>Solanales</taxon>
        <taxon>Solanaceae</taxon>
        <taxon>Solanoideae</taxon>
        <taxon>Solaneae</taxon>
        <taxon>Solanum</taxon>
    </lineage>
</organism>
<keyword evidence="1" id="KW-0472">Membrane</keyword>
<sequence>MEEAKIVATFTSTTILFMLMINIILLNVAVGLPDEKIVVITNNHTNYLSIRCFSFVEDGNVKHLSTKGSFNITVKIKISSPLQQCTIAPQTWVHLLHLNTIMGVLAVQRLVNGDLMRTIPIDIVPRSESGLLMNTIRIMSLLLEEVSSKGIMLTNKDM</sequence>
<dbReference type="EMBL" id="GEDG01020950">
    <property type="protein sequence ID" value="JAP18711.1"/>
    <property type="molecule type" value="Transcribed_RNA"/>
</dbReference>
<proteinExistence type="predicted"/>
<keyword evidence="1" id="KW-0812">Transmembrane</keyword>
<accession>A0A0V0HF51</accession>
<feature type="transmembrane region" description="Helical" evidence="1">
    <location>
        <begin position="6"/>
        <end position="30"/>
    </location>
</feature>
<evidence type="ECO:0000313" key="2">
    <source>
        <dbReference type="EMBL" id="JAP18711.1"/>
    </source>
</evidence>
<keyword evidence="1" id="KW-1133">Transmembrane helix</keyword>
<dbReference type="AlphaFoldDB" id="A0A0V0HF51"/>
<reference evidence="2" key="1">
    <citation type="submission" date="2015-12" db="EMBL/GenBank/DDBJ databases">
        <title>Gene expression during late stages of embryo sac development: a critical building block for successful pollen-pistil interactions.</title>
        <authorList>
            <person name="Liu Y."/>
            <person name="Joly V."/>
            <person name="Sabar M."/>
            <person name="Matton D.P."/>
        </authorList>
    </citation>
    <scope>NUCLEOTIDE SEQUENCE</scope>
</reference>
<protein>
    <submittedName>
        <fullName evidence="2">Putative ovule protein</fullName>
    </submittedName>
</protein>